<evidence type="ECO:0000313" key="1">
    <source>
        <dbReference type="EMBL" id="KAK3757260.1"/>
    </source>
</evidence>
<name>A0AAE1D582_9GAST</name>
<dbReference type="EMBL" id="JAWDGP010005399">
    <property type="protein sequence ID" value="KAK3757260.1"/>
    <property type="molecule type" value="Genomic_DNA"/>
</dbReference>
<protein>
    <submittedName>
        <fullName evidence="1">Uncharacterized protein</fullName>
    </submittedName>
</protein>
<proteinExistence type="predicted"/>
<gene>
    <name evidence="1" type="ORF">RRG08_047451</name>
</gene>
<dbReference type="AlphaFoldDB" id="A0AAE1D582"/>
<dbReference type="Proteomes" id="UP001283361">
    <property type="component" value="Unassembled WGS sequence"/>
</dbReference>
<accession>A0AAE1D582</accession>
<reference evidence="1" key="1">
    <citation type="journal article" date="2023" name="G3 (Bethesda)">
        <title>A reference genome for the long-term kleptoplast-retaining sea slug Elysia crispata morphotype clarki.</title>
        <authorList>
            <person name="Eastman K.E."/>
            <person name="Pendleton A.L."/>
            <person name="Shaikh M.A."/>
            <person name="Suttiyut T."/>
            <person name="Ogas R."/>
            <person name="Tomko P."/>
            <person name="Gavelis G."/>
            <person name="Widhalm J.R."/>
            <person name="Wisecaver J.H."/>
        </authorList>
    </citation>
    <scope>NUCLEOTIDE SEQUENCE</scope>
    <source>
        <strain evidence="1">ECLA1</strain>
    </source>
</reference>
<evidence type="ECO:0000313" key="2">
    <source>
        <dbReference type="Proteomes" id="UP001283361"/>
    </source>
</evidence>
<keyword evidence="2" id="KW-1185">Reference proteome</keyword>
<sequence length="128" mass="13279">MVLGSRQAYSRVDPAGASISKAATSRLRVSSSACYAGQYLNNVDVVTSPITIGRIVREGRPGSDVSESIPTCFASIGAIVEGVSSPIVFPQSPLFPTIHAQGLEKQGTQSSSCNKGQQSASFLATMGK</sequence>
<comment type="caution">
    <text evidence="1">The sequence shown here is derived from an EMBL/GenBank/DDBJ whole genome shotgun (WGS) entry which is preliminary data.</text>
</comment>
<organism evidence="1 2">
    <name type="scientific">Elysia crispata</name>
    <name type="common">lettuce slug</name>
    <dbReference type="NCBI Taxonomy" id="231223"/>
    <lineage>
        <taxon>Eukaryota</taxon>
        <taxon>Metazoa</taxon>
        <taxon>Spiralia</taxon>
        <taxon>Lophotrochozoa</taxon>
        <taxon>Mollusca</taxon>
        <taxon>Gastropoda</taxon>
        <taxon>Heterobranchia</taxon>
        <taxon>Euthyneura</taxon>
        <taxon>Panpulmonata</taxon>
        <taxon>Sacoglossa</taxon>
        <taxon>Placobranchoidea</taxon>
        <taxon>Plakobranchidae</taxon>
        <taxon>Elysia</taxon>
    </lineage>
</organism>